<dbReference type="Pfam" id="PF02784">
    <property type="entry name" value="Orn_Arg_deC_N"/>
    <property type="match status" value="1"/>
</dbReference>
<dbReference type="Proteomes" id="UP001610063">
    <property type="component" value="Unassembled WGS sequence"/>
</dbReference>
<keyword evidence="7" id="KW-0457">Lysine biosynthesis</keyword>
<gene>
    <name evidence="10" type="primary">lysA</name>
    <name evidence="10" type="ORF">ACHKAR_08960</name>
</gene>
<name>A0ABW7N7H7_9BACT</name>
<proteinExistence type="inferred from homology"/>
<protein>
    <recommendedName>
        <fullName evidence="5 7">Diaminopimelate decarboxylase</fullName>
        <ecNumber evidence="5 7">4.1.1.20</ecNumber>
    </recommendedName>
</protein>
<evidence type="ECO:0000256" key="6">
    <source>
        <dbReference type="RuleBase" id="RU003737"/>
    </source>
</evidence>
<dbReference type="InterPro" id="IPR022644">
    <property type="entry name" value="De-COase2_N"/>
</dbReference>
<dbReference type="InterPro" id="IPR022653">
    <property type="entry name" value="De-COase2_pyr-phos_BS"/>
</dbReference>
<dbReference type="InterPro" id="IPR029066">
    <property type="entry name" value="PLP-binding_barrel"/>
</dbReference>
<dbReference type="PANTHER" id="PTHR43727:SF2">
    <property type="entry name" value="GROUP IV DECARBOXYLASE"/>
    <property type="match status" value="1"/>
</dbReference>
<dbReference type="SUPFAM" id="SSF51419">
    <property type="entry name" value="PLP-binding barrel"/>
    <property type="match status" value="1"/>
</dbReference>
<evidence type="ECO:0000259" key="8">
    <source>
        <dbReference type="Pfam" id="PF00278"/>
    </source>
</evidence>
<comment type="similarity">
    <text evidence="6">Belongs to the Orn/Lys/Arg decarboxylase class-II family.</text>
</comment>
<dbReference type="GO" id="GO:0008836">
    <property type="term" value="F:diaminopimelate decarboxylase activity"/>
    <property type="evidence" value="ECO:0007669"/>
    <property type="project" value="UniProtKB-EC"/>
</dbReference>
<dbReference type="InterPro" id="IPR022643">
    <property type="entry name" value="De-COase2_C"/>
</dbReference>
<keyword evidence="11" id="KW-1185">Reference proteome</keyword>
<keyword evidence="3" id="KW-0663">Pyridoxal phosphate</keyword>
<evidence type="ECO:0000256" key="3">
    <source>
        <dbReference type="ARBA" id="ARBA00022898"/>
    </source>
</evidence>
<keyword evidence="4 7" id="KW-0456">Lyase</keyword>
<dbReference type="PRINTS" id="PR01179">
    <property type="entry name" value="ODADCRBXLASE"/>
</dbReference>
<dbReference type="CDD" id="cd06828">
    <property type="entry name" value="PLPDE_III_DapDC"/>
    <property type="match status" value="1"/>
</dbReference>
<dbReference type="PROSITE" id="PS00878">
    <property type="entry name" value="ODR_DC_2_1"/>
    <property type="match status" value="1"/>
</dbReference>
<comment type="catalytic activity">
    <reaction evidence="7">
        <text>meso-2,6-diaminopimelate + H(+) = L-lysine + CO2</text>
        <dbReference type="Rhea" id="RHEA:15101"/>
        <dbReference type="ChEBI" id="CHEBI:15378"/>
        <dbReference type="ChEBI" id="CHEBI:16526"/>
        <dbReference type="ChEBI" id="CHEBI:32551"/>
        <dbReference type="ChEBI" id="CHEBI:57791"/>
        <dbReference type="EC" id="4.1.1.20"/>
    </reaction>
</comment>
<dbReference type="RefSeq" id="WP_395417116.1">
    <property type="nucleotide sequence ID" value="NZ_JBIPKE010000015.1"/>
</dbReference>
<dbReference type="InterPro" id="IPR002986">
    <property type="entry name" value="DAP_deCOOHase_LysA"/>
</dbReference>
<evidence type="ECO:0000256" key="7">
    <source>
        <dbReference type="RuleBase" id="RU003738"/>
    </source>
</evidence>
<accession>A0ABW7N7H7</accession>
<evidence type="ECO:0000256" key="2">
    <source>
        <dbReference type="ARBA" id="ARBA00022793"/>
    </source>
</evidence>
<comment type="caution">
    <text evidence="10">The sequence shown here is derived from an EMBL/GenBank/DDBJ whole genome shotgun (WGS) entry which is preliminary data.</text>
</comment>
<sequence length="379" mass="42062">MKNLRSFFSARETPFYYYDLELLDATLMALSSANRYGYHVHYALKANNNTPILERIKKAGLGVDCVSGNEVKIGLEHGFKSSNIVLAGVGKTDKEIGYAIDQNIFSFNVESIQELEVIDEIAGKKGKKANVSIRINPAIEAGTHHYITTGAKGNKFGISGEQLLESLDLLKSLSNVHFIGLHYHIGSQITDLNRFKNLCERVNHLQKELQAAGFSLPHLNVGGGLGIDYENPQEHPIPDFEAYFRVFHEHLKLLPDQEVHFELGRSIVGQCGTLVTRALYLKESDHSNFLILDAGMTDLMRPALYQASHKIVSLSEAQNTRQYDVVGPICESSDAFGKSITLPETKRGDILMICSAGAYGETMKNSYNARDLAPAYYSE</sequence>
<dbReference type="Gene3D" id="2.40.37.10">
    <property type="entry name" value="Lyase, Ornithine Decarboxylase, Chain A, domain 1"/>
    <property type="match status" value="1"/>
</dbReference>
<evidence type="ECO:0000259" key="9">
    <source>
        <dbReference type="Pfam" id="PF02784"/>
    </source>
</evidence>
<dbReference type="Pfam" id="PF00278">
    <property type="entry name" value="Orn_DAP_Arg_deC"/>
    <property type="match status" value="1"/>
</dbReference>
<feature type="domain" description="Orn/DAP/Arg decarboxylase 2 N-terminal" evidence="9">
    <location>
        <begin position="38"/>
        <end position="268"/>
    </location>
</feature>
<dbReference type="EMBL" id="JBIPKE010000015">
    <property type="protein sequence ID" value="MFH6983566.1"/>
    <property type="molecule type" value="Genomic_DNA"/>
</dbReference>
<dbReference type="SUPFAM" id="SSF50621">
    <property type="entry name" value="Alanine racemase C-terminal domain-like"/>
    <property type="match status" value="1"/>
</dbReference>
<dbReference type="InterPro" id="IPR000183">
    <property type="entry name" value="Orn/DAP/Arg_de-COase"/>
</dbReference>
<evidence type="ECO:0000256" key="1">
    <source>
        <dbReference type="ARBA" id="ARBA00001933"/>
    </source>
</evidence>
<dbReference type="NCBIfam" id="TIGR01048">
    <property type="entry name" value="lysA"/>
    <property type="match status" value="1"/>
</dbReference>
<evidence type="ECO:0000256" key="5">
    <source>
        <dbReference type="NCBIfam" id="TIGR01048"/>
    </source>
</evidence>
<comment type="pathway">
    <text evidence="7">Amino-acid biosynthesis; L-lysine biosynthesis via DAP pathway; L-lysine from DL-2,6-diaminopimelate: step 1/1.</text>
</comment>
<reference evidence="10 11" key="1">
    <citation type="journal article" date="2013" name="Int. J. Syst. Evol. Microbiol.">
        <title>Marinoscillum luteum sp. nov., isolated from marine sediment.</title>
        <authorList>
            <person name="Cha I.T."/>
            <person name="Park S.J."/>
            <person name="Kim S.J."/>
            <person name="Kim J.G."/>
            <person name="Jung M.Y."/>
            <person name="Shin K.S."/>
            <person name="Kwon K.K."/>
            <person name="Yang S.H."/>
            <person name="Seo Y.S."/>
            <person name="Rhee S.K."/>
        </authorList>
    </citation>
    <scope>NUCLEOTIDE SEQUENCE [LARGE SCALE GENOMIC DNA]</scope>
    <source>
        <strain evidence="10 11">KCTC 23939</strain>
    </source>
</reference>
<dbReference type="Gene3D" id="3.20.20.10">
    <property type="entry name" value="Alanine racemase"/>
    <property type="match status" value="1"/>
</dbReference>
<dbReference type="InterPro" id="IPR009006">
    <property type="entry name" value="Ala_racemase/Decarboxylase_C"/>
</dbReference>
<comment type="cofactor">
    <cofactor evidence="1 7">
        <name>pyridoxal 5'-phosphate</name>
        <dbReference type="ChEBI" id="CHEBI:597326"/>
    </cofactor>
</comment>
<dbReference type="PRINTS" id="PR01181">
    <property type="entry name" value="DAPDCRBXLASE"/>
</dbReference>
<organism evidence="10 11">
    <name type="scientific">Marinoscillum luteum</name>
    <dbReference type="NCBI Taxonomy" id="861051"/>
    <lineage>
        <taxon>Bacteria</taxon>
        <taxon>Pseudomonadati</taxon>
        <taxon>Bacteroidota</taxon>
        <taxon>Cytophagia</taxon>
        <taxon>Cytophagales</taxon>
        <taxon>Reichenbachiellaceae</taxon>
        <taxon>Marinoscillum</taxon>
    </lineage>
</organism>
<dbReference type="EC" id="4.1.1.20" evidence="5 7"/>
<evidence type="ECO:0000313" key="11">
    <source>
        <dbReference type="Proteomes" id="UP001610063"/>
    </source>
</evidence>
<feature type="domain" description="Orn/DAP/Arg decarboxylase 2 C-terminal" evidence="8">
    <location>
        <begin position="15"/>
        <end position="357"/>
    </location>
</feature>
<evidence type="ECO:0000313" key="10">
    <source>
        <dbReference type="EMBL" id="MFH6983566.1"/>
    </source>
</evidence>
<keyword evidence="2 7" id="KW-0210">Decarboxylase</keyword>
<dbReference type="PANTHER" id="PTHR43727">
    <property type="entry name" value="DIAMINOPIMELATE DECARBOXYLASE"/>
    <property type="match status" value="1"/>
</dbReference>
<evidence type="ECO:0000256" key="4">
    <source>
        <dbReference type="ARBA" id="ARBA00023239"/>
    </source>
</evidence>
<keyword evidence="7" id="KW-0028">Amino-acid biosynthesis</keyword>